<dbReference type="GO" id="GO:0005524">
    <property type="term" value="F:ATP binding"/>
    <property type="evidence" value="ECO:0007669"/>
    <property type="project" value="UniProtKB-KW"/>
</dbReference>
<organism evidence="6 7">
    <name type="scientific">Colocasia esculenta</name>
    <name type="common">Wild taro</name>
    <name type="synonym">Arum esculentum</name>
    <dbReference type="NCBI Taxonomy" id="4460"/>
    <lineage>
        <taxon>Eukaryota</taxon>
        <taxon>Viridiplantae</taxon>
        <taxon>Streptophyta</taxon>
        <taxon>Embryophyta</taxon>
        <taxon>Tracheophyta</taxon>
        <taxon>Spermatophyta</taxon>
        <taxon>Magnoliopsida</taxon>
        <taxon>Liliopsida</taxon>
        <taxon>Araceae</taxon>
        <taxon>Aroideae</taxon>
        <taxon>Colocasieae</taxon>
        <taxon>Colocasia</taxon>
    </lineage>
</organism>
<reference evidence="6" key="1">
    <citation type="submission" date="2017-07" db="EMBL/GenBank/DDBJ databases">
        <title>Taro Niue Genome Assembly and Annotation.</title>
        <authorList>
            <person name="Atibalentja N."/>
            <person name="Keating K."/>
            <person name="Fields C.J."/>
        </authorList>
    </citation>
    <scope>NUCLEOTIDE SEQUENCE</scope>
    <source>
        <strain evidence="6">Niue_2</strain>
        <tissue evidence="6">Leaf</tissue>
    </source>
</reference>
<keyword evidence="2" id="KW-0808">Transferase</keyword>
<dbReference type="GO" id="GO:0005886">
    <property type="term" value="C:plasma membrane"/>
    <property type="evidence" value="ECO:0007669"/>
    <property type="project" value="TreeGrafter"/>
</dbReference>
<evidence type="ECO:0000256" key="3">
    <source>
        <dbReference type="ARBA" id="ARBA00022741"/>
    </source>
</evidence>
<keyword evidence="5" id="KW-0067">ATP-binding</keyword>
<comment type="caution">
    <text evidence="6">The sequence shown here is derived from an EMBL/GenBank/DDBJ whole genome shotgun (WGS) entry which is preliminary data.</text>
</comment>
<evidence type="ECO:0008006" key="8">
    <source>
        <dbReference type="Google" id="ProtNLM"/>
    </source>
</evidence>
<evidence type="ECO:0000313" key="7">
    <source>
        <dbReference type="Proteomes" id="UP000652761"/>
    </source>
</evidence>
<sequence>MSLEYALDDVFSKKSNVFSFGVILLEIITAWQMWEGGKGLELLVPSMLCSSSWATEVLRCT</sequence>
<dbReference type="AlphaFoldDB" id="A0A843WXT2"/>
<dbReference type="SUPFAM" id="SSF56112">
    <property type="entry name" value="Protein kinase-like (PK-like)"/>
    <property type="match status" value="1"/>
</dbReference>
<keyword evidence="4" id="KW-0418">Kinase</keyword>
<dbReference type="InterPro" id="IPR011009">
    <property type="entry name" value="Kinase-like_dom_sf"/>
</dbReference>
<gene>
    <name evidence="6" type="ORF">Taro_045938</name>
</gene>
<keyword evidence="7" id="KW-1185">Reference proteome</keyword>
<dbReference type="GO" id="GO:0004674">
    <property type="term" value="F:protein serine/threonine kinase activity"/>
    <property type="evidence" value="ECO:0007669"/>
    <property type="project" value="UniProtKB-KW"/>
</dbReference>
<evidence type="ECO:0000256" key="4">
    <source>
        <dbReference type="ARBA" id="ARBA00022777"/>
    </source>
</evidence>
<dbReference type="Gene3D" id="1.10.510.10">
    <property type="entry name" value="Transferase(Phosphotransferase) domain 1"/>
    <property type="match status" value="1"/>
</dbReference>
<protein>
    <recommendedName>
        <fullName evidence="8">Serine-threonine/tyrosine-protein kinase catalytic domain-containing protein</fullName>
    </recommendedName>
</protein>
<name>A0A843WXT2_COLES</name>
<evidence type="ECO:0000256" key="1">
    <source>
        <dbReference type="ARBA" id="ARBA00022527"/>
    </source>
</evidence>
<evidence type="ECO:0000256" key="2">
    <source>
        <dbReference type="ARBA" id="ARBA00022679"/>
    </source>
</evidence>
<keyword evidence="3" id="KW-0547">Nucleotide-binding</keyword>
<keyword evidence="1" id="KW-0723">Serine/threonine-protein kinase</keyword>
<dbReference type="PANTHER" id="PTHR27002">
    <property type="entry name" value="RECEPTOR-LIKE SERINE/THREONINE-PROTEIN KINASE SD1-8"/>
    <property type="match status" value="1"/>
</dbReference>
<dbReference type="Proteomes" id="UP000652761">
    <property type="component" value="Unassembled WGS sequence"/>
</dbReference>
<dbReference type="EMBL" id="NMUH01005531">
    <property type="protein sequence ID" value="MQM13017.1"/>
    <property type="molecule type" value="Genomic_DNA"/>
</dbReference>
<proteinExistence type="predicted"/>
<dbReference type="PANTHER" id="PTHR27002:SF851">
    <property type="entry name" value="G-TYPE LECTIN S-RECEPTOR-LIKE SERINE_THREONINE-PROTEIN KINASE SD1-1"/>
    <property type="match status" value="1"/>
</dbReference>
<dbReference type="OrthoDB" id="665432at2759"/>
<accession>A0A843WXT2</accession>
<evidence type="ECO:0000313" key="6">
    <source>
        <dbReference type="EMBL" id="MQM13017.1"/>
    </source>
</evidence>
<evidence type="ECO:0000256" key="5">
    <source>
        <dbReference type="ARBA" id="ARBA00022840"/>
    </source>
</evidence>